<protein>
    <submittedName>
        <fullName evidence="1">Uncharacterized protein</fullName>
    </submittedName>
</protein>
<proteinExistence type="predicted"/>
<dbReference type="OrthoDB" id="2011805at2759"/>
<dbReference type="AlphaFoldDB" id="A0A9P6UE03"/>
<comment type="caution">
    <text evidence="1">The sequence shown here is derived from an EMBL/GenBank/DDBJ whole genome shotgun (WGS) entry which is preliminary data.</text>
</comment>
<keyword evidence="2" id="KW-1185">Reference proteome</keyword>
<organism evidence="1 2">
    <name type="scientific">Linnemannia gamsii</name>
    <dbReference type="NCBI Taxonomy" id="64522"/>
    <lineage>
        <taxon>Eukaryota</taxon>
        <taxon>Fungi</taxon>
        <taxon>Fungi incertae sedis</taxon>
        <taxon>Mucoromycota</taxon>
        <taxon>Mortierellomycotina</taxon>
        <taxon>Mortierellomycetes</taxon>
        <taxon>Mortierellales</taxon>
        <taxon>Mortierellaceae</taxon>
        <taxon>Linnemannia</taxon>
    </lineage>
</organism>
<accession>A0A9P6UE03</accession>
<reference evidence="1" key="1">
    <citation type="journal article" date="2020" name="Fungal Divers.">
        <title>Resolving the Mortierellaceae phylogeny through synthesis of multi-gene phylogenetics and phylogenomics.</title>
        <authorList>
            <person name="Vandepol N."/>
            <person name="Liber J."/>
            <person name="Desiro A."/>
            <person name="Na H."/>
            <person name="Kennedy M."/>
            <person name="Barry K."/>
            <person name="Grigoriev I.V."/>
            <person name="Miller A.N."/>
            <person name="O'Donnell K."/>
            <person name="Stajich J.E."/>
            <person name="Bonito G."/>
        </authorList>
    </citation>
    <scope>NUCLEOTIDE SEQUENCE</scope>
    <source>
        <strain evidence="1">NVP60</strain>
    </source>
</reference>
<dbReference type="Proteomes" id="UP000823405">
    <property type="component" value="Unassembled WGS sequence"/>
</dbReference>
<name>A0A9P6UE03_9FUNG</name>
<dbReference type="EMBL" id="JAAAIN010003408">
    <property type="protein sequence ID" value="KAG0285870.1"/>
    <property type="molecule type" value="Genomic_DNA"/>
</dbReference>
<gene>
    <name evidence="1" type="ORF">BGZ97_007642</name>
</gene>
<dbReference type="Gene3D" id="3.40.50.2300">
    <property type="match status" value="1"/>
</dbReference>
<sequence length="87" mass="9851">MADSIGRDLDELVALIRLHFAKAAVEEISLEKSEGKLTMGCGETYVPDVKIVDWKIADPKNKAIDEARKIRDEIETKIKTFIVENDY</sequence>
<evidence type="ECO:0000313" key="2">
    <source>
        <dbReference type="Proteomes" id="UP000823405"/>
    </source>
</evidence>
<evidence type="ECO:0000313" key="1">
    <source>
        <dbReference type="EMBL" id="KAG0285870.1"/>
    </source>
</evidence>